<dbReference type="RefSeq" id="WP_133121937.1">
    <property type="nucleotide sequence ID" value="NZ_LT608334.1"/>
</dbReference>
<sequence>MEINREQSAAPSTKLGEHARLPQAQMKMNQDDQEREREAKSIKGKNRNKCLLILFLTSLVLASISVEIADIASPGTYSSSTAYYWGGITGATITTYIFSLFFFAIVRLIRGGSTPLAGLGTGIAAALLLFGITTHKDANLIDKSYEATHAEDAGSSQR</sequence>
<name>A0A212LQA2_9HYPH</name>
<evidence type="ECO:0000256" key="1">
    <source>
        <dbReference type="SAM" id="MobiDB-lite"/>
    </source>
</evidence>
<feature type="transmembrane region" description="Helical" evidence="2">
    <location>
        <begin position="116"/>
        <end position="134"/>
    </location>
</feature>
<evidence type="ECO:0000313" key="3">
    <source>
        <dbReference type="EMBL" id="SCM79775.1"/>
    </source>
</evidence>
<organism evidence="3">
    <name type="scientific">uncultured Pleomorphomonas sp</name>
    <dbReference type="NCBI Taxonomy" id="442121"/>
    <lineage>
        <taxon>Bacteria</taxon>
        <taxon>Pseudomonadati</taxon>
        <taxon>Pseudomonadota</taxon>
        <taxon>Alphaproteobacteria</taxon>
        <taxon>Hyphomicrobiales</taxon>
        <taxon>Pleomorphomonadaceae</taxon>
        <taxon>Pleomorphomonas</taxon>
        <taxon>environmental samples</taxon>
    </lineage>
</organism>
<feature type="region of interest" description="Disordered" evidence="1">
    <location>
        <begin position="1"/>
        <end position="41"/>
    </location>
</feature>
<reference evidence="3" key="1">
    <citation type="submission" date="2016-08" db="EMBL/GenBank/DDBJ databases">
        <authorList>
            <person name="Seilhamer J.J."/>
        </authorList>
    </citation>
    <scope>NUCLEOTIDE SEQUENCE</scope>
    <source>
        <strain evidence="3">86</strain>
    </source>
</reference>
<dbReference type="AlphaFoldDB" id="A0A212LQA2"/>
<gene>
    <name evidence="3" type="ORF">KL86PLE_90633</name>
</gene>
<feature type="compositionally biased region" description="Basic and acidic residues" evidence="1">
    <location>
        <begin position="29"/>
        <end position="41"/>
    </location>
</feature>
<feature type="compositionally biased region" description="Polar residues" evidence="1">
    <location>
        <begin position="1"/>
        <end position="11"/>
    </location>
</feature>
<evidence type="ECO:0000256" key="2">
    <source>
        <dbReference type="SAM" id="Phobius"/>
    </source>
</evidence>
<dbReference type="EMBL" id="FMJD01000013">
    <property type="protein sequence ID" value="SCM79775.1"/>
    <property type="molecule type" value="Genomic_DNA"/>
</dbReference>
<keyword evidence="2" id="KW-0812">Transmembrane</keyword>
<feature type="transmembrane region" description="Helical" evidence="2">
    <location>
        <begin position="83"/>
        <end position="109"/>
    </location>
</feature>
<proteinExistence type="predicted"/>
<keyword evidence="2" id="KW-1133">Transmembrane helix</keyword>
<protein>
    <submittedName>
        <fullName evidence="3">Uncharacterized protein</fullName>
    </submittedName>
</protein>
<feature type="transmembrane region" description="Helical" evidence="2">
    <location>
        <begin position="50"/>
        <end position="71"/>
    </location>
</feature>
<keyword evidence="2" id="KW-0472">Membrane</keyword>
<accession>A0A212LQA2</accession>